<dbReference type="PANTHER" id="PTHR33112:SF8">
    <property type="entry name" value="HETEROKARYON INCOMPATIBILITY DOMAIN-CONTAINING PROTEIN"/>
    <property type="match status" value="1"/>
</dbReference>
<evidence type="ECO:0000259" key="2">
    <source>
        <dbReference type="Pfam" id="PF06985"/>
    </source>
</evidence>
<evidence type="ECO:0000256" key="1">
    <source>
        <dbReference type="SAM" id="MobiDB-lite"/>
    </source>
</evidence>
<dbReference type="PANTHER" id="PTHR33112">
    <property type="entry name" value="DOMAIN PROTEIN, PUTATIVE-RELATED"/>
    <property type="match status" value="1"/>
</dbReference>
<proteinExistence type="predicted"/>
<feature type="compositionally biased region" description="Low complexity" evidence="1">
    <location>
        <begin position="1063"/>
        <end position="1079"/>
    </location>
</feature>
<dbReference type="InterPro" id="IPR010730">
    <property type="entry name" value="HET"/>
</dbReference>
<reference evidence="3 4" key="1">
    <citation type="submission" date="2020-03" db="EMBL/GenBank/DDBJ databases">
        <title>Draft Genome Sequence of Cudoniella acicularis.</title>
        <authorList>
            <person name="Buettner E."/>
            <person name="Kellner H."/>
        </authorList>
    </citation>
    <scope>NUCLEOTIDE SEQUENCE [LARGE SCALE GENOMIC DNA]</scope>
    <source>
        <strain evidence="3 4">DSM 108380</strain>
    </source>
</reference>
<evidence type="ECO:0000313" key="3">
    <source>
        <dbReference type="EMBL" id="KAF4634273.1"/>
    </source>
</evidence>
<dbReference type="Proteomes" id="UP000566819">
    <property type="component" value="Unassembled WGS sequence"/>
</dbReference>
<accession>A0A8H4W4U2</accession>
<organism evidence="3 4">
    <name type="scientific">Cudoniella acicularis</name>
    <dbReference type="NCBI Taxonomy" id="354080"/>
    <lineage>
        <taxon>Eukaryota</taxon>
        <taxon>Fungi</taxon>
        <taxon>Dikarya</taxon>
        <taxon>Ascomycota</taxon>
        <taxon>Pezizomycotina</taxon>
        <taxon>Leotiomycetes</taxon>
        <taxon>Helotiales</taxon>
        <taxon>Tricladiaceae</taxon>
        <taxon>Cudoniella</taxon>
    </lineage>
</organism>
<feature type="region of interest" description="Disordered" evidence="1">
    <location>
        <begin position="1056"/>
        <end position="1111"/>
    </location>
</feature>
<dbReference type="Pfam" id="PF07173">
    <property type="entry name" value="GRDP-like"/>
    <property type="match status" value="2"/>
</dbReference>
<feature type="compositionally biased region" description="Polar residues" evidence="1">
    <location>
        <begin position="1086"/>
        <end position="1111"/>
    </location>
</feature>
<name>A0A8H4W4U2_9HELO</name>
<comment type="caution">
    <text evidence="3">The sequence shown here is derived from an EMBL/GenBank/DDBJ whole genome shotgun (WGS) entry which is preliminary data.</text>
</comment>
<gene>
    <name evidence="3" type="ORF">G7Y89_g3830</name>
</gene>
<keyword evidence="4" id="KW-1185">Reference proteome</keyword>
<dbReference type="InterPro" id="IPR009836">
    <property type="entry name" value="GRDP-like"/>
</dbReference>
<evidence type="ECO:0000313" key="4">
    <source>
        <dbReference type="Proteomes" id="UP000566819"/>
    </source>
</evidence>
<dbReference type="OrthoDB" id="3486565at2759"/>
<dbReference type="EMBL" id="JAAMPI010000196">
    <property type="protein sequence ID" value="KAF4634273.1"/>
    <property type="molecule type" value="Genomic_DNA"/>
</dbReference>
<protein>
    <recommendedName>
        <fullName evidence="2">Heterokaryon incompatibility domain-containing protein</fullName>
    </recommendedName>
</protein>
<sequence>MSFKEWFQEYTATDADQLPLDSSIIQVANSDDLDADFIEQRIRESAPGAPITKGFCSKCQVLFDNWPTLGRSSMREHDSKPDQDEDGWEYAVARDCSTFELEASTRAGCKFCAFLLQSLKDGKILDTFRKIETRLYHLDEYAMPSLSVQNWGANPSQLLWLNFPGKVCTHCNNGIASSINIDSCFLPASANCYDQQLDTLDIATNWLSTCAESHELCKSSDGTLPTRLISLAGEQPQLVLTSEFPKRPQYATLSHSWGSSNTIKLTSLNLDSFMKAIPIEALPTTFKDAIKITRRLGIDFLWIDSLCIIQDSEDDWQRESALMSSVYGGSTITIAASSSRDSNEGCFLMPPDFNGGLRARISDGGRQRVQDFRNQRAYDLSTFETHLGTRAWALQEKMLPPRTIHFSNRGAFWECRTTIASQHLPDGFPKQLISPLVRRKGKFEWLWPQIVRLYSAANLTFEKDKLPALSGIARVGYNETRDQYLAGLWRGQIEEQLCWRRLNQAPLKRPSWRAPTWSWASIDGGVGWRALQKGILETKYIDVLDASTTIYSHDPFGQVTGGIIRLACSTMAAADSLVFSKSSDEPEAKDVANIVLRAKNQEQECLIQIDCLDDFCQEDNGPIHLLPLLSGRTGLGQREKGPEGWLDMVDEMMIQGIVLRATGIERGEFSRIGCFNFYKNRSFGQEVENEERRCNWTRPKLVSIEHPALVERVVAYEGQDNFVSQKLNIESYNLILNIQVKMSSLIDISHDDFAFTTAKAQAHLTLLRMFCGVYDLFGTIHPLAEMIIKRPYTPTEAEANTNHYLRIAHYRYTLYLDLLVSIRHTPKETWPAPQWDVALMMHTHMLSPVKFANDIASNPRYSSLAGLLDIPLMALQYKLQNIDHLDDRADRQRWQAKYKGIPFDVMQIHAITGQKNIPPRMVLNGMYSRKRFKFPMPAPFSLDLSEAVKRQISFARKITATYPYDPVPNAMLLDSQQRYMKFMNLIRLNATQMPVPALDIDLLWHTHQLTPSNYLPWCNHHLGRPIDHDDTIGQGELGTGLAQTISAWQAVYSEDYLNPSPNPSSHATTPAQTTSASQPSFPPQTGPSVPTQQTPANSSQPSTQASPSRQPIAQPTLTTADKAPPPGLTLNQLNLWNYDVDRQEKHEMAAYRLHQRRSQLAVYDNQLAALGPRPTSLMKRLTDPSTRKTLEANRNTVISQIQQDIKVQDGFRCAWGRGRWPLLVQARGWGYITPTKGEFYREPQASTSLDFPIYAATWYDQNELGYYDYVSGGRGGGSAIEGGGLPVGGGCRRYIILPQVVEEVDEY</sequence>
<dbReference type="Pfam" id="PF06985">
    <property type="entry name" value="HET"/>
    <property type="match status" value="1"/>
</dbReference>
<feature type="domain" description="Heterokaryon incompatibility" evidence="2">
    <location>
        <begin position="250"/>
        <end position="396"/>
    </location>
</feature>